<proteinExistence type="predicted"/>
<dbReference type="PROSITE" id="PS51257">
    <property type="entry name" value="PROKAR_LIPOPROTEIN"/>
    <property type="match status" value="1"/>
</dbReference>
<dbReference type="RefSeq" id="WP_406832321.1">
    <property type="nucleotide sequence ID" value="NZ_CP157483.1"/>
</dbReference>
<name>A0AAU7JX83_9MICO</name>
<dbReference type="AlphaFoldDB" id="A0AAU7JX83"/>
<gene>
    <name evidence="2" type="ORF">ABEG17_05715</name>
</gene>
<sequence length="58" mass="6276">MPQARVTVRTTIMASRYVDPGLPTQVVLTGSCGCPWDGPEIRPRSRPTHVEGSLITLA</sequence>
<feature type="region of interest" description="Disordered" evidence="1">
    <location>
        <begin position="39"/>
        <end position="58"/>
    </location>
</feature>
<organism evidence="2">
    <name type="scientific">Pedococcus sp. KACC 23699</name>
    <dbReference type="NCBI Taxonomy" id="3149228"/>
    <lineage>
        <taxon>Bacteria</taxon>
        <taxon>Bacillati</taxon>
        <taxon>Actinomycetota</taxon>
        <taxon>Actinomycetes</taxon>
        <taxon>Micrococcales</taxon>
        <taxon>Intrasporangiaceae</taxon>
        <taxon>Pedococcus</taxon>
    </lineage>
</organism>
<evidence type="ECO:0000256" key="1">
    <source>
        <dbReference type="SAM" id="MobiDB-lite"/>
    </source>
</evidence>
<evidence type="ECO:0000313" key="2">
    <source>
        <dbReference type="EMBL" id="XBO44838.1"/>
    </source>
</evidence>
<accession>A0AAU7JX83</accession>
<reference evidence="2" key="1">
    <citation type="submission" date="2024-05" db="EMBL/GenBank/DDBJ databases">
        <authorList>
            <person name="Kim S."/>
            <person name="Heo J."/>
            <person name="Choi H."/>
            <person name="Choi Y."/>
            <person name="Kwon S.-W."/>
            <person name="Kim Y."/>
        </authorList>
    </citation>
    <scope>NUCLEOTIDE SEQUENCE</scope>
    <source>
        <strain evidence="2">KACC 23699</strain>
    </source>
</reference>
<protein>
    <submittedName>
        <fullName evidence="2">Uncharacterized protein</fullName>
    </submittedName>
</protein>
<dbReference type="EMBL" id="CP157483">
    <property type="protein sequence ID" value="XBO44838.1"/>
    <property type="molecule type" value="Genomic_DNA"/>
</dbReference>